<name>A0A6J4IGM6_9ACTN</name>
<evidence type="ECO:0000256" key="1">
    <source>
        <dbReference type="SAM" id="MobiDB-lite"/>
    </source>
</evidence>
<feature type="compositionally biased region" description="Basic and acidic residues" evidence="1">
    <location>
        <begin position="8"/>
        <end position="24"/>
    </location>
</feature>
<feature type="non-terminal residue" evidence="2">
    <location>
        <position position="92"/>
    </location>
</feature>
<feature type="compositionally biased region" description="Basic and acidic residues" evidence="1">
    <location>
        <begin position="42"/>
        <end position="52"/>
    </location>
</feature>
<sequence length="92" mass="10294">ERARGVHQRPDELLDHRPRDGDRRRGGRHRPALDAGQPGQGHRGERGRRVVDGHPGGPQHGHHVDARPDGCRHRRPGQRGRPPRPAPRVEGV</sequence>
<proteinExistence type="predicted"/>
<protein>
    <submittedName>
        <fullName evidence="2">Uncharacterized protein</fullName>
    </submittedName>
</protein>
<feature type="non-terminal residue" evidence="2">
    <location>
        <position position="1"/>
    </location>
</feature>
<dbReference type="AlphaFoldDB" id="A0A6J4IGM6"/>
<accession>A0A6J4IGM6</accession>
<feature type="region of interest" description="Disordered" evidence="1">
    <location>
        <begin position="1"/>
        <end position="92"/>
    </location>
</feature>
<evidence type="ECO:0000313" key="2">
    <source>
        <dbReference type="EMBL" id="CAA9251872.1"/>
    </source>
</evidence>
<organism evidence="2">
    <name type="scientific">uncultured Acidimicrobiales bacterium</name>
    <dbReference type="NCBI Taxonomy" id="310071"/>
    <lineage>
        <taxon>Bacteria</taxon>
        <taxon>Bacillati</taxon>
        <taxon>Actinomycetota</taxon>
        <taxon>Acidimicrobiia</taxon>
        <taxon>Acidimicrobiales</taxon>
        <taxon>environmental samples</taxon>
    </lineage>
</organism>
<dbReference type="EMBL" id="CADCSZ010000145">
    <property type="protein sequence ID" value="CAA9251872.1"/>
    <property type="molecule type" value="Genomic_DNA"/>
</dbReference>
<reference evidence="2" key="1">
    <citation type="submission" date="2020-02" db="EMBL/GenBank/DDBJ databases">
        <authorList>
            <person name="Meier V. D."/>
        </authorList>
    </citation>
    <scope>NUCLEOTIDE SEQUENCE</scope>
    <source>
        <strain evidence="2">AVDCRST_MAG76</strain>
    </source>
</reference>
<feature type="compositionally biased region" description="Basic residues" evidence="1">
    <location>
        <begin position="72"/>
        <end position="82"/>
    </location>
</feature>
<feature type="compositionally biased region" description="Basic and acidic residues" evidence="1">
    <location>
        <begin position="62"/>
        <end position="71"/>
    </location>
</feature>
<gene>
    <name evidence="2" type="ORF">AVDCRST_MAG76-2327</name>
</gene>